<comment type="caution">
    <text evidence="1">The sequence shown here is derived from an EMBL/GenBank/DDBJ whole genome shotgun (WGS) entry which is preliminary data.</text>
</comment>
<reference evidence="1 2" key="1">
    <citation type="journal article" date="2014" name="Int. J. Syst. Evol. Microbiol.">
        <title>Nocardia vulneris sp. nov., isolated from wounds of human patients in North America.</title>
        <authorList>
            <person name="Lasker B.A."/>
            <person name="Bell M."/>
            <person name="Klenk H.P."/>
            <person name="Sproer C."/>
            <person name="Schumann C."/>
            <person name="Schumann P."/>
            <person name="Brown J.M."/>
        </authorList>
    </citation>
    <scope>NUCLEOTIDE SEQUENCE [LARGE SCALE GENOMIC DNA]</scope>
    <source>
        <strain evidence="1 2">W9851</strain>
    </source>
</reference>
<protein>
    <submittedName>
        <fullName evidence="1">Uncharacterized protein</fullName>
    </submittedName>
</protein>
<organism evidence="1 2">
    <name type="scientific">Nocardia vulneris</name>
    <dbReference type="NCBI Taxonomy" id="1141657"/>
    <lineage>
        <taxon>Bacteria</taxon>
        <taxon>Bacillati</taxon>
        <taxon>Actinomycetota</taxon>
        <taxon>Actinomycetes</taxon>
        <taxon>Mycobacteriales</taxon>
        <taxon>Nocardiaceae</taxon>
        <taxon>Nocardia</taxon>
    </lineage>
</organism>
<accession>A0ABR4Z737</accession>
<dbReference type="EMBL" id="JNFP01000051">
    <property type="protein sequence ID" value="KIA61133.1"/>
    <property type="molecule type" value="Genomic_DNA"/>
</dbReference>
<name>A0ABR4Z737_9NOCA</name>
<gene>
    <name evidence="1" type="ORF">FG87_32970</name>
</gene>
<evidence type="ECO:0000313" key="1">
    <source>
        <dbReference type="EMBL" id="KIA61133.1"/>
    </source>
</evidence>
<evidence type="ECO:0000313" key="2">
    <source>
        <dbReference type="Proteomes" id="UP000031364"/>
    </source>
</evidence>
<dbReference type="Proteomes" id="UP000031364">
    <property type="component" value="Unassembled WGS sequence"/>
</dbReference>
<keyword evidence="2" id="KW-1185">Reference proteome</keyword>
<sequence length="109" mass="12220">MTHASDDRLIVALKSFVAPASVRDADDFEPFETLASAREWAEEQLRADVAQHGSGWDFQVDVAWVTRAEFRADTWGVVDDMIARATWDAATDSVAWQDDGPFDFTDCHI</sequence>
<proteinExistence type="predicted"/>